<dbReference type="EMBL" id="MTLN01000008">
    <property type="protein sequence ID" value="ONN69591.1"/>
    <property type="molecule type" value="Genomic_DNA"/>
</dbReference>
<gene>
    <name evidence="5" type="ORF">BVL52_15020</name>
    <name evidence="6" type="ORF">SAMN05216279_111117</name>
</gene>
<dbReference type="Pfam" id="PF07729">
    <property type="entry name" value="FCD"/>
    <property type="match status" value="1"/>
</dbReference>
<dbReference type="InterPro" id="IPR008920">
    <property type="entry name" value="TF_FadR/GntR_C"/>
</dbReference>
<dbReference type="eggNOG" id="COG2186">
    <property type="taxonomic scope" value="Bacteria"/>
</dbReference>
<dbReference type="InterPro" id="IPR036388">
    <property type="entry name" value="WH-like_DNA-bd_sf"/>
</dbReference>
<protein>
    <submittedName>
        <fullName evidence="6">DNA-binding transcriptional regulator, FadR family</fullName>
    </submittedName>
    <submittedName>
        <fullName evidence="5">GntR family transcriptional regulator</fullName>
    </submittedName>
</protein>
<dbReference type="Proteomes" id="UP000189310">
    <property type="component" value="Unassembled WGS sequence"/>
</dbReference>
<evidence type="ECO:0000313" key="7">
    <source>
        <dbReference type="Proteomes" id="UP000183046"/>
    </source>
</evidence>
<dbReference type="GeneID" id="57558453"/>
<dbReference type="PROSITE" id="PS50949">
    <property type="entry name" value="HTH_GNTR"/>
    <property type="match status" value="1"/>
</dbReference>
<dbReference type="InterPro" id="IPR036390">
    <property type="entry name" value="WH_DNA-bd_sf"/>
</dbReference>
<dbReference type="InterPro" id="IPR000524">
    <property type="entry name" value="Tscrpt_reg_HTH_GntR"/>
</dbReference>
<dbReference type="SMART" id="SM00895">
    <property type="entry name" value="FCD"/>
    <property type="match status" value="1"/>
</dbReference>
<dbReference type="SUPFAM" id="SSF46785">
    <property type="entry name" value="Winged helix' DNA-binding domain"/>
    <property type="match status" value="1"/>
</dbReference>
<dbReference type="EMBL" id="FMWB01000011">
    <property type="protein sequence ID" value="SCZ46890.1"/>
    <property type="molecule type" value="Genomic_DNA"/>
</dbReference>
<dbReference type="Proteomes" id="UP000183046">
    <property type="component" value="Unassembled WGS sequence"/>
</dbReference>
<evidence type="ECO:0000313" key="6">
    <source>
        <dbReference type="EMBL" id="SCZ46890.1"/>
    </source>
</evidence>
<sequence length="251" mass="28207">MNYKTPLPRKSRHARIVHELGTQIVSGHFLPDQRLPPEAQLCEEYQVSRPVLREATRVLVAKGLVRSKPKVGTVVKPRNEWHLLDPDVLHWLLESDSRHSFYETLVKVRNIIEPEVAAMAAANAQPEDVKAIEDAYERMEQAVDIANMAEPDMAFHLSIATATHNELLTHLYSIMLLPVRDYLERSSALFAAGDSLNLLVSRHKAILTAIQHRDPLTARHAAIAQLAGVNDMVAEAFRPQPLSEGEISYDH</sequence>
<dbReference type="Gene3D" id="1.10.10.10">
    <property type="entry name" value="Winged helix-like DNA-binding domain superfamily/Winged helix DNA-binding domain"/>
    <property type="match status" value="1"/>
</dbReference>
<dbReference type="SMART" id="SM00345">
    <property type="entry name" value="HTH_GNTR"/>
    <property type="match status" value="1"/>
</dbReference>
<dbReference type="GO" id="GO:0003677">
    <property type="term" value="F:DNA binding"/>
    <property type="evidence" value="ECO:0007669"/>
    <property type="project" value="UniProtKB-KW"/>
</dbReference>
<dbReference type="GO" id="GO:0003700">
    <property type="term" value="F:DNA-binding transcription factor activity"/>
    <property type="evidence" value="ECO:0007669"/>
    <property type="project" value="InterPro"/>
</dbReference>
<dbReference type="Gene3D" id="1.20.120.530">
    <property type="entry name" value="GntR ligand-binding domain-like"/>
    <property type="match status" value="1"/>
</dbReference>
<dbReference type="RefSeq" id="WP_007160544.1">
    <property type="nucleotide sequence ID" value="NZ_CP044074.1"/>
</dbReference>
<feature type="domain" description="HTH gntR-type" evidence="4">
    <location>
        <begin position="10"/>
        <end position="78"/>
    </location>
</feature>
<keyword evidence="2 6" id="KW-0238">DNA-binding</keyword>
<organism evidence="6 7">
    <name type="scientific">Pseudomonas oryzihabitans</name>
    <dbReference type="NCBI Taxonomy" id="47885"/>
    <lineage>
        <taxon>Bacteria</taxon>
        <taxon>Pseudomonadati</taxon>
        <taxon>Pseudomonadota</taxon>
        <taxon>Gammaproteobacteria</taxon>
        <taxon>Pseudomonadales</taxon>
        <taxon>Pseudomonadaceae</taxon>
        <taxon>Pseudomonas</taxon>
    </lineage>
</organism>
<dbReference type="Pfam" id="PF00392">
    <property type="entry name" value="GntR"/>
    <property type="match status" value="1"/>
</dbReference>
<keyword evidence="1" id="KW-0805">Transcription regulation</keyword>
<dbReference type="STRING" id="237610.BJP27_07210"/>
<evidence type="ECO:0000259" key="4">
    <source>
        <dbReference type="PROSITE" id="PS50949"/>
    </source>
</evidence>
<accession>A0A1G5PD09</accession>
<dbReference type="PRINTS" id="PR00035">
    <property type="entry name" value="HTHGNTR"/>
</dbReference>
<evidence type="ECO:0000256" key="1">
    <source>
        <dbReference type="ARBA" id="ARBA00023015"/>
    </source>
</evidence>
<dbReference type="PANTHER" id="PTHR43537">
    <property type="entry name" value="TRANSCRIPTIONAL REGULATOR, GNTR FAMILY"/>
    <property type="match status" value="1"/>
</dbReference>
<evidence type="ECO:0000313" key="5">
    <source>
        <dbReference type="EMBL" id="ONN69591.1"/>
    </source>
</evidence>
<evidence type="ECO:0000313" key="8">
    <source>
        <dbReference type="Proteomes" id="UP000189310"/>
    </source>
</evidence>
<evidence type="ECO:0000256" key="3">
    <source>
        <dbReference type="ARBA" id="ARBA00023163"/>
    </source>
</evidence>
<dbReference type="PANTHER" id="PTHR43537:SF44">
    <property type="entry name" value="GNTR FAMILY REGULATORY PROTEIN"/>
    <property type="match status" value="1"/>
</dbReference>
<reference evidence="6" key="2">
    <citation type="submission" date="2016-10" db="EMBL/GenBank/DDBJ databases">
        <authorList>
            <person name="Varghese N."/>
            <person name="Submissions S."/>
        </authorList>
    </citation>
    <scope>NUCLEOTIDE SEQUENCE</scope>
    <source>
        <strain evidence="6">DSM 15758</strain>
    </source>
</reference>
<dbReference type="SUPFAM" id="SSF48008">
    <property type="entry name" value="GntR ligand-binding domain-like"/>
    <property type="match status" value="1"/>
</dbReference>
<keyword evidence="8" id="KW-1185">Reference proteome</keyword>
<evidence type="ECO:0000256" key="2">
    <source>
        <dbReference type="ARBA" id="ARBA00023125"/>
    </source>
</evidence>
<keyword evidence="3" id="KW-0804">Transcription</keyword>
<dbReference type="CDD" id="cd07377">
    <property type="entry name" value="WHTH_GntR"/>
    <property type="match status" value="1"/>
</dbReference>
<proteinExistence type="predicted"/>
<dbReference type="AlphaFoldDB" id="A0A1G5PD09"/>
<reference evidence="5 8" key="3">
    <citation type="submission" date="2017-01" db="EMBL/GenBank/DDBJ databases">
        <title>Pseudomonas psychrotolerans genome sequencing and assembly.</title>
        <authorList>
            <person name="Vyas B."/>
            <person name="Mayilraj S."/>
        </authorList>
    </citation>
    <scope>NUCLEOTIDE SEQUENCE [LARGE SCALE GENOMIC DNA]</scope>
    <source>
        <strain evidence="5 8">SDS18</strain>
    </source>
</reference>
<name>A0A1G5PD09_9PSED</name>
<dbReference type="InterPro" id="IPR011711">
    <property type="entry name" value="GntR_C"/>
</dbReference>
<reference evidence="7" key="1">
    <citation type="submission" date="2016-10" db="EMBL/GenBank/DDBJ databases">
        <authorList>
            <person name="de Groot N.N."/>
        </authorList>
    </citation>
    <scope>NUCLEOTIDE SEQUENCE [LARGE SCALE GENOMIC DNA]</scope>
    <source>
        <strain evidence="7">DSM 15758</strain>
    </source>
</reference>
<comment type="caution">
    <text evidence="6">The sequence shown here is derived from an EMBL/GenBank/DDBJ whole genome shotgun (WGS) entry which is preliminary data.</text>
</comment>
<dbReference type="OrthoDB" id="9028214at2"/>